<evidence type="ECO:0000313" key="9">
    <source>
        <dbReference type="Proteomes" id="UP000184388"/>
    </source>
</evidence>
<dbReference type="Proteomes" id="UP000184388">
    <property type="component" value="Unassembled WGS sequence"/>
</dbReference>
<dbReference type="PANTHER" id="PTHR43350">
    <property type="entry name" value="NAD-DEPENDENT ALCOHOL DEHYDROGENASE"/>
    <property type="match status" value="1"/>
</dbReference>
<evidence type="ECO:0000256" key="3">
    <source>
        <dbReference type="ARBA" id="ARBA00022723"/>
    </source>
</evidence>
<dbReference type="InterPro" id="IPR013149">
    <property type="entry name" value="ADH-like_C"/>
</dbReference>
<keyword evidence="3 6" id="KW-0479">Metal-binding</keyword>
<protein>
    <submittedName>
        <fullName evidence="8">Aryl-alcohol dehydrogenase</fullName>
    </submittedName>
</protein>
<dbReference type="PANTHER" id="PTHR43350:SF21">
    <property type="entry name" value="S-NITROSOMYCOTHIOL REDUCTASE MSCR"/>
    <property type="match status" value="1"/>
</dbReference>
<keyword evidence="5" id="KW-0560">Oxidoreductase</keyword>
<dbReference type="SUPFAM" id="SSF51735">
    <property type="entry name" value="NAD(P)-binding Rossmann-fold domains"/>
    <property type="match status" value="1"/>
</dbReference>
<organism evidence="8 9">
    <name type="scientific">Streptomyces yunnanensis</name>
    <dbReference type="NCBI Taxonomy" id="156453"/>
    <lineage>
        <taxon>Bacteria</taxon>
        <taxon>Bacillati</taxon>
        <taxon>Actinomycetota</taxon>
        <taxon>Actinomycetes</taxon>
        <taxon>Kitasatosporales</taxon>
        <taxon>Streptomycetaceae</taxon>
        <taxon>Streptomyces</taxon>
    </lineage>
</organism>
<evidence type="ECO:0000259" key="7">
    <source>
        <dbReference type="SMART" id="SM00829"/>
    </source>
</evidence>
<evidence type="ECO:0000256" key="5">
    <source>
        <dbReference type="ARBA" id="ARBA00023002"/>
    </source>
</evidence>
<comment type="cofactor">
    <cofactor evidence="1 6">
        <name>Zn(2+)</name>
        <dbReference type="ChEBI" id="CHEBI:29105"/>
    </cofactor>
</comment>
<feature type="domain" description="Enoyl reductase (ER)" evidence="7">
    <location>
        <begin position="16"/>
        <end position="364"/>
    </location>
</feature>
<dbReference type="CDD" id="cd08278">
    <property type="entry name" value="benzyl_alcohol_DH"/>
    <property type="match status" value="1"/>
</dbReference>
<dbReference type="InterPro" id="IPR020843">
    <property type="entry name" value="ER"/>
</dbReference>
<dbReference type="GO" id="GO:0016491">
    <property type="term" value="F:oxidoreductase activity"/>
    <property type="evidence" value="ECO:0007669"/>
    <property type="project" value="UniProtKB-KW"/>
</dbReference>
<evidence type="ECO:0000256" key="4">
    <source>
        <dbReference type="ARBA" id="ARBA00022833"/>
    </source>
</evidence>
<dbReference type="SUPFAM" id="SSF50129">
    <property type="entry name" value="GroES-like"/>
    <property type="match status" value="1"/>
</dbReference>
<dbReference type="GO" id="GO:0008270">
    <property type="term" value="F:zinc ion binding"/>
    <property type="evidence" value="ECO:0007669"/>
    <property type="project" value="InterPro"/>
</dbReference>
<comment type="similarity">
    <text evidence="2 6">Belongs to the zinc-containing alcohol dehydrogenase family.</text>
</comment>
<comment type="caution">
    <text evidence="8">The sequence shown here is derived from an EMBL/GenBank/DDBJ whole genome shotgun (WGS) entry which is preliminary data.</text>
</comment>
<dbReference type="InterPro" id="IPR013154">
    <property type="entry name" value="ADH-like_N"/>
</dbReference>
<dbReference type="InterPro" id="IPR036291">
    <property type="entry name" value="NAD(P)-bd_dom_sf"/>
</dbReference>
<dbReference type="SMART" id="SM00829">
    <property type="entry name" value="PKS_ER"/>
    <property type="match status" value="1"/>
</dbReference>
<evidence type="ECO:0000256" key="2">
    <source>
        <dbReference type="ARBA" id="ARBA00008072"/>
    </source>
</evidence>
<dbReference type="AlphaFoldDB" id="A0A9X8MQR7"/>
<proteinExistence type="inferred from homology"/>
<evidence type="ECO:0000256" key="1">
    <source>
        <dbReference type="ARBA" id="ARBA00001947"/>
    </source>
</evidence>
<dbReference type="Gene3D" id="3.90.180.10">
    <property type="entry name" value="Medium-chain alcohol dehydrogenases, catalytic domain"/>
    <property type="match status" value="1"/>
</dbReference>
<dbReference type="InterPro" id="IPR011032">
    <property type="entry name" value="GroES-like_sf"/>
</dbReference>
<evidence type="ECO:0000313" key="8">
    <source>
        <dbReference type="EMBL" id="SHL46765.1"/>
    </source>
</evidence>
<dbReference type="InterPro" id="IPR002328">
    <property type="entry name" value="ADH_Zn_CS"/>
</dbReference>
<dbReference type="PROSITE" id="PS00059">
    <property type="entry name" value="ADH_ZINC"/>
    <property type="match status" value="1"/>
</dbReference>
<sequence>MRIQAAVVESPGGPFTLRDDLVIDAPRPDEVLVRIAAAGICHTDLSTRQKWPQQLSPMVFGHEGAGTVEAVGEEVTSVRPGDTVCLSYRSCTACGQCAAGHPAYCETGIFALNASGTRPDGSTPLSRAGDGGAVYGSFFGQSSFATYALAHVSNVVKVPADLPPAVAAPLGCGVQTGAGTVLNVLRPPRGSSVAVFGAGSVGLTSVMTAVAEGCRVIAVDPLPARRAKALRFGAVAAVDPRAVEDVAAAVREHAEGGTGFTIDTTGQPEVISQAIAALAQRGTLALVGVGGRAEFDIMTVLTKGVRIRGVIEGDAAPADFIPRLVARYRQGVLPLDEIITEFPFHEIEDAARAATAGEVIKPVLRLP</sequence>
<accession>A0A9X8MQR7</accession>
<dbReference type="EMBL" id="FRBK01000004">
    <property type="protein sequence ID" value="SHL46765.1"/>
    <property type="molecule type" value="Genomic_DNA"/>
</dbReference>
<gene>
    <name evidence="8" type="ORF">SAMN05216268_104395</name>
</gene>
<keyword evidence="4 6" id="KW-0862">Zinc</keyword>
<dbReference type="Gene3D" id="3.40.50.720">
    <property type="entry name" value="NAD(P)-binding Rossmann-like Domain"/>
    <property type="match status" value="1"/>
</dbReference>
<reference evidence="9" key="1">
    <citation type="submission" date="2016-11" db="EMBL/GenBank/DDBJ databases">
        <authorList>
            <person name="Jaros S."/>
            <person name="Januszkiewicz K."/>
            <person name="Wedrychowicz H."/>
        </authorList>
    </citation>
    <scope>NUCLEOTIDE SEQUENCE [LARGE SCALE GENOMIC DNA]</scope>
    <source>
        <strain evidence="9">CGMCC 4.3555</strain>
    </source>
</reference>
<evidence type="ECO:0000256" key="6">
    <source>
        <dbReference type="RuleBase" id="RU361277"/>
    </source>
</evidence>
<dbReference type="Pfam" id="PF08240">
    <property type="entry name" value="ADH_N"/>
    <property type="match status" value="1"/>
</dbReference>
<name>A0A9X8MQR7_9ACTN</name>
<dbReference type="Pfam" id="PF00107">
    <property type="entry name" value="ADH_zinc_N"/>
    <property type="match status" value="1"/>
</dbReference>